<feature type="region of interest" description="Disordered" evidence="2">
    <location>
        <begin position="171"/>
        <end position="221"/>
    </location>
</feature>
<feature type="domain" description="FimV N-terminal" evidence="3">
    <location>
        <begin position="39"/>
        <end position="144"/>
    </location>
</feature>
<proteinExistence type="predicted"/>
<dbReference type="EMBL" id="FP885907">
    <property type="protein sequence ID" value="CBJ52977.1"/>
    <property type="molecule type" value="Genomic_DNA"/>
</dbReference>
<dbReference type="RefSeq" id="WP_013207540.1">
    <property type="nucleotide sequence ID" value="NC_014309.1"/>
</dbReference>
<dbReference type="InterPro" id="IPR020012">
    <property type="entry name" value="LysM_FimV"/>
</dbReference>
<evidence type="ECO:0000259" key="3">
    <source>
        <dbReference type="Pfam" id="PF25800"/>
    </source>
</evidence>
<keyword evidence="4" id="KW-0812">Transmembrane</keyword>
<dbReference type="NCBIfam" id="TIGR03505">
    <property type="entry name" value="FimV_core"/>
    <property type="match status" value="1"/>
</dbReference>
<name>D8P7E3_RALSL</name>
<feature type="compositionally biased region" description="Low complexity" evidence="2">
    <location>
        <begin position="653"/>
        <end position="675"/>
    </location>
</feature>
<keyword evidence="4" id="KW-0614">Plasmid</keyword>
<dbReference type="Pfam" id="PF25800">
    <property type="entry name" value="FimV_N"/>
    <property type="match status" value="1"/>
</dbReference>
<organism evidence="4">
    <name type="scientific">Ralstonia solanacearum CFBP2957</name>
    <dbReference type="NCBI Taxonomy" id="859656"/>
    <lineage>
        <taxon>Bacteria</taxon>
        <taxon>Pseudomonadati</taxon>
        <taxon>Pseudomonadota</taxon>
        <taxon>Betaproteobacteria</taxon>
        <taxon>Burkholderiales</taxon>
        <taxon>Burkholderiaceae</taxon>
        <taxon>Ralstonia</taxon>
        <taxon>Ralstonia solanacearum species complex</taxon>
    </lineage>
</organism>
<keyword evidence="1" id="KW-0175">Coiled coil</keyword>
<geneLocation type="plasmid" evidence="4">
    <name>RCFBPv3_mp</name>
</geneLocation>
<dbReference type="PATRIC" id="fig|859656.5.peg.3421"/>
<dbReference type="Gene3D" id="3.10.350.10">
    <property type="entry name" value="LysM domain"/>
    <property type="match status" value="1"/>
</dbReference>
<feature type="compositionally biased region" description="Low complexity" evidence="2">
    <location>
        <begin position="171"/>
        <end position="182"/>
    </location>
</feature>
<feature type="compositionally biased region" description="Low complexity" evidence="2">
    <location>
        <begin position="694"/>
        <end position="716"/>
    </location>
</feature>
<feature type="compositionally biased region" description="Basic and acidic residues" evidence="2">
    <location>
        <begin position="305"/>
        <end position="316"/>
    </location>
</feature>
<dbReference type="InterPro" id="IPR057840">
    <property type="entry name" value="FimV_N"/>
</dbReference>
<dbReference type="InterPro" id="IPR018392">
    <property type="entry name" value="LysM"/>
</dbReference>
<evidence type="ECO:0000256" key="2">
    <source>
        <dbReference type="SAM" id="MobiDB-lite"/>
    </source>
</evidence>
<dbReference type="InterPro" id="IPR036779">
    <property type="entry name" value="LysM_dom_sf"/>
</dbReference>
<reference evidence="4" key="1">
    <citation type="journal article" date="2010" name="BMC Genomics">
        <title>Genomes of three tomato pathogens within the Ralstonia solanacearum species complex reveal significant evolutionary divergence.</title>
        <authorList>
            <person name="Remenant B."/>
            <person name="Coupat-Goutaland B."/>
            <person name="Guidot A."/>
            <person name="Cellier G."/>
            <person name="Wicker E."/>
            <person name="Allen C."/>
            <person name="Fegan M."/>
            <person name="Pruvost O."/>
            <person name="Elbaz M."/>
            <person name="Calteau A."/>
            <person name="Salvignol G."/>
            <person name="Mornico D."/>
            <person name="Mangenot S."/>
            <person name="Barbe V."/>
            <person name="Medigue C."/>
            <person name="Prior P."/>
        </authorList>
    </citation>
    <scope>NUCLEOTIDE SEQUENCE [LARGE SCALE GENOMIC DNA]</scope>
    <source>
        <strain evidence="4">CFBP2957</strain>
        <plasmid evidence="4">RCFBPv3_mp</plasmid>
    </source>
</reference>
<accession>D8P7E3</accession>
<feature type="compositionally biased region" description="Low complexity" evidence="2">
    <location>
        <begin position="636"/>
        <end position="645"/>
    </location>
</feature>
<protein>
    <submittedName>
        <fullName evidence="4">Type IV-pili assembly fimV-related transmembrane protein, Fimbriae V protein</fullName>
    </submittedName>
</protein>
<sequence>MRVSQIRQRESFQRSPRWPAVAIAVAILLLVQPAAGAAGFGSLRVRSNLGQPLQAEIDLIGITEQEGQHLAVRLASAEAYQRAGLTYNPIVSTLRASLVRSSDGGYVVRIRSAQPIGEPIVDILVDLTWGSGRLSRAYTFLLDPAGPANTVQVAAPAAVVQAAAPTAAASVPAPATASRSRAPVPPASLPTARPARQTRQAARPQPAAPAAPAADTAPGRTYTVRRGDSLYDIASNAVPGQDAASLNRTLLALHHDNPGAFVGGNINRLRVGSVLKLPPAVNTLIVSVRESRQEGAEQTAGLAGDRSRAADADAARQRAGSGPARMRDQAASPAGVVPATEDPALKAMESRVAELEKNLTEMQRQLALKNEELAKLASAAAAAQMAASTPAPSTRAPASAPAAQAPAPIAPAAPIEAATVAPAPVAEASAPATAPGNTPAAVRPHARQASWFWSLLGNPMVLGLVALLGGWAVYRRSQPKPERAHGFQNSLLSREHTVLANANSLFGPAGAQNIDTAQHSVFGADFRVGGGGDNNDVDPIAEADVYIAYGRDVQAEEILRETLVQQPERMAIRFKLLDIYANRQDAQGFQSVAEDLLARVGAASPEWAEAAALGRTIDPDNPLYLTVQGDTLPAQAQVQAQAAPEPVAPVPQPEADTAAAEAPEAPEAPEAAEAAEAAETDDLPRPSTALVPQDPDTAPSAPSAKTPPSADLELLP</sequence>
<reference evidence="4" key="2">
    <citation type="submission" date="2010-02" db="EMBL/GenBank/DDBJ databases">
        <authorList>
            <person name="Genoscope - CEA"/>
        </authorList>
    </citation>
    <scope>NUCLEOTIDE SEQUENCE</scope>
    <source>
        <strain evidence="4">CFBP2957</strain>
        <plasmid evidence="4">RCFBPv3_mp</plasmid>
    </source>
</reference>
<feature type="region of interest" description="Disordered" evidence="2">
    <location>
        <begin position="636"/>
        <end position="716"/>
    </location>
</feature>
<evidence type="ECO:0000256" key="1">
    <source>
        <dbReference type="SAM" id="Coils"/>
    </source>
</evidence>
<feature type="compositionally biased region" description="Low complexity" evidence="2">
    <location>
        <begin position="190"/>
        <end position="218"/>
    </location>
</feature>
<gene>
    <name evidence="4" type="ORF">RCFBP_mp10187</name>
</gene>
<keyword evidence="4" id="KW-0472">Membrane</keyword>
<feature type="region of interest" description="Disordered" evidence="2">
    <location>
        <begin position="290"/>
        <end position="342"/>
    </location>
</feature>
<dbReference type="CDD" id="cd00118">
    <property type="entry name" value="LysM"/>
    <property type="match status" value="1"/>
</dbReference>
<dbReference type="AlphaFoldDB" id="D8P7E3"/>
<feature type="coiled-coil region" evidence="1">
    <location>
        <begin position="345"/>
        <end position="379"/>
    </location>
</feature>
<evidence type="ECO:0000313" key="4">
    <source>
        <dbReference type="EMBL" id="CBJ52977.1"/>
    </source>
</evidence>